<proteinExistence type="predicted"/>
<keyword evidence="2" id="KW-1185">Reference proteome</keyword>
<evidence type="ECO:0000313" key="1">
    <source>
        <dbReference type="EMBL" id="KAF3575742.1"/>
    </source>
</evidence>
<protein>
    <submittedName>
        <fullName evidence="1">Uncharacterized protein</fullName>
    </submittedName>
</protein>
<sequence length="204" mass="22577">MVRISGFGELVSDSQSDGMRYAFDPSTGVMEMEGSVVILFTLQEKSHYTVLSGDCITSPSMVKCTSVGEIEEEDGTITVAHPSFVVMTAYFMGLDRYTIIMGKACMPPIFCFPLAFVFFKIGLGLAELGRSGNQNSSSVCYGLRALSVKLDEQDQCHRGVMARLVRYRTPYEMDPFSCLQALDRVPRKDVFRLSSPQSAPKCRS</sequence>
<comment type="caution">
    <text evidence="1">The sequence shown here is derived from an EMBL/GenBank/DDBJ whole genome shotgun (WGS) entry which is preliminary data.</text>
</comment>
<name>A0ABQ7DDR3_BRACR</name>
<dbReference type="EMBL" id="QGKV02000649">
    <property type="protein sequence ID" value="KAF3575742.1"/>
    <property type="molecule type" value="Genomic_DNA"/>
</dbReference>
<evidence type="ECO:0000313" key="2">
    <source>
        <dbReference type="Proteomes" id="UP000266723"/>
    </source>
</evidence>
<accession>A0ABQ7DDR3</accession>
<gene>
    <name evidence="1" type="ORF">DY000_02032095</name>
</gene>
<reference evidence="1 2" key="1">
    <citation type="journal article" date="2020" name="BMC Genomics">
        <title>Intraspecific diversification of the crop wild relative Brassica cretica Lam. using demographic model selection.</title>
        <authorList>
            <person name="Kioukis A."/>
            <person name="Michalopoulou V.A."/>
            <person name="Briers L."/>
            <person name="Pirintsos S."/>
            <person name="Studholme D.J."/>
            <person name="Pavlidis P."/>
            <person name="Sarris P.F."/>
        </authorList>
    </citation>
    <scope>NUCLEOTIDE SEQUENCE [LARGE SCALE GENOMIC DNA]</scope>
    <source>
        <strain evidence="2">cv. PFS-1207/04</strain>
    </source>
</reference>
<dbReference type="Proteomes" id="UP000266723">
    <property type="component" value="Unassembled WGS sequence"/>
</dbReference>
<organism evidence="1 2">
    <name type="scientific">Brassica cretica</name>
    <name type="common">Mustard</name>
    <dbReference type="NCBI Taxonomy" id="69181"/>
    <lineage>
        <taxon>Eukaryota</taxon>
        <taxon>Viridiplantae</taxon>
        <taxon>Streptophyta</taxon>
        <taxon>Embryophyta</taxon>
        <taxon>Tracheophyta</taxon>
        <taxon>Spermatophyta</taxon>
        <taxon>Magnoliopsida</taxon>
        <taxon>eudicotyledons</taxon>
        <taxon>Gunneridae</taxon>
        <taxon>Pentapetalae</taxon>
        <taxon>rosids</taxon>
        <taxon>malvids</taxon>
        <taxon>Brassicales</taxon>
        <taxon>Brassicaceae</taxon>
        <taxon>Brassiceae</taxon>
        <taxon>Brassica</taxon>
    </lineage>
</organism>